<name>A0A6N3GS68_EUBLI</name>
<feature type="transmembrane region" description="Helical" evidence="1">
    <location>
        <begin position="21"/>
        <end position="41"/>
    </location>
</feature>
<evidence type="ECO:0000256" key="1">
    <source>
        <dbReference type="SAM" id="Phobius"/>
    </source>
</evidence>
<gene>
    <name evidence="2" type="ORF">ELLFYP34_00655</name>
</gene>
<accession>A0A6N3GS68</accession>
<dbReference type="EMBL" id="CACRTR010000023">
    <property type="protein sequence ID" value="VYU66793.1"/>
    <property type="molecule type" value="Genomic_DNA"/>
</dbReference>
<proteinExistence type="predicted"/>
<sequence>MKAQKESDSGKKAFNKKKATGIILLVAAALILLSTWAWFTFQKQVKNVFMMGVTSVDLVDELPNPAITPGQTLEKNVSVVNNGDADMLIRVRFDEKLNTKKLSGGNVVQYGTLLQANLPSTTIVPIKDSVKAQYESAPWSPLTISGDLLNNLNLIVNGKTLNINGGLSSKLKLFSNGSTIAGYYINGGINEEIRVTETYIGPLVPTVYTVTYAYSQDGTNVQGYLAQNAPASITAGQSNNTAFGSDQIKFIPGTGNGNTPEASTASSTPFHYPASHATYGFSAAAPSDNTMTGCFSKFNFATPANIKTLSTTAAVAPNTWYYDSTTGWFYYGAKLTGGQTADLLSSISFAKNLPLSVTGSTYTVTPYMEAIQADKDAVAVTHNDYAEGSLDANFGGWGFTPDKTSASDAKAKLFGTILGV</sequence>
<reference evidence="2" key="1">
    <citation type="submission" date="2019-11" db="EMBL/GenBank/DDBJ databases">
        <authorList>
            <person name="Feng L."/>
        </authorList>
    </citation>
    <scope>NUCLEOTIDE SEQUENCE</scope>
    <source>
        <strain evidence="2">ElimosumLFYP34</strain>
    </source>
</reference>
<protein>
    <recommendedName>
        <fullName evidence="3">Alternate signal-mediated exported protein, CPF_0494 family</fullName>
    </recommendedName>
</protein>
<evidence type="ECO:0000313" key="2">
    <source>
        <dbReference type="EMBL" id="VYU66793.1"/>
    </source>
</evidence>
<organism evidence="2">
    <name type="scientific">Eubacterium limosum</name>
    <dbReference type="NCBI Taxonomy" id="1736"/>
    <lineage>
        <taxon>Bacteria</taxon>
        <taxon>Bacillati</taxon>
        <taxon>Bacillota</taxon>
        <taxon>Clostridia</taxon>
        <taxon>Eubacteriales</taxon>
        <taxon>Eubacteriaceae</taxon>
        <taxon>Eubacterium</taxon>
    </lineage>
</organism>
<keyword evidence="1" id="KW-0812">Transmembrane</keyword>
<keyword evidence="1" id="KW-0472">Membrane</keyword>
<evidence type="ECO:0008006" key="3">
    <source>
        <dbReference type="Google" id="ProtNLM"/>
    </source>
</evidence>
<keyword evidence="1" id="KW-1133">Transmembrane helix</keyword>
<dbReference type="AlphaFoldDB" id="A0A6N3GS68"/>